<dbReference type="PROSITE" id="PS50105">
    <property type="entry name" value="SAM_DOMAIN"/>
    <property type="match status" value="1"/>
</dbReference>
<evidence type="ECO:0000256" key="10">
    <source>
        <dbReference type="ARBA" id="ARBA00022840"/>
    </source>
</evidence>
<dbReference type="Pfam" id="PF20173">
    <property type="entry name" value="ZnF_RZ-type"/>
    <property type="match status" value="1"/>
</dbReference>
<dbReference type="InterPro" id="IPR041677">
    <property type="entry name" value="DNA2/NAM7_AAA_11"/>
</dbReference>
<keyword evidence="4" id="KW-0677">Repeat</keyword>
<dbReference type="PANTHER" id="PTHR10887:SF341">
    <property type="entry name" value="NFX1-TYPE ZINC FINGER-CONTAINING PROTEIN 1"/>
    <property type="match status" value="1"/>
</dbReference>
<evidence type="ECO:0000256" key="13">
    <source>
        <dbReference type="SAM" id="MobiDB-lite"/>
    </source>
</evidence>
<dbReference type="GO" id="GO:0016787">
    <property type="term" value="F:hydrolase activity"/>
    <property type="evidence" value="ECO:0007669"/>
    <property type="project" value="UniProtKB-KW"/>
</dbReference>
<dbReference type="InterPro" id="IPR013761">
    <property type="entry name" value="SAM/pointed_sf"/>
</dbReference>
<feature type="region of interest" description="Disordered" evidence="13">
    <location>
        <begin position="302"/>
        <end position="329"/>
    </location>
</feature>
<dbReference type="GO" id="GO:0002376">
    <property type="term" value="P:immune system process"/>
    <property type="evidence" value="ECO:0007669"/>
    <property type="project" value="UniProtKB-KW"/>
</dbReference>
<dbReference type="InterPro" id="IPR027417">
    <property type="entry name" value="P-loop_NTPase"/>
</dbReference>
<evidence type="ECO:0000259" key="15">
    <source>
        <dbReference type="PROSITE" id="PS50105"/>
    </source>
</evidence>
<feature type="compositionally biased region" description="Low complexity" evidence="13">
    <location>
        <begin position="158"/>
        <end position="168"/>
    </location>
</feature>
<keyword evidence="8" id="KW-0347">Helicase</keyword>
<dbReference type="STRING" id="670386.D3BL58"/>
<accession>D3BL58</accession>
<dbReference type="GO" id="GO:0004386">
    <property type="term" value="F:helicase activity"/>
    <property type="evidence" value="ECO:0007669"/>
    <property type="project" value="UniProtKB-KW"/>
</dbReference>
<dbReference type="Pfam" id="PF00536">
    <property type="entry name" value="SAM_1"/>
    <property type="match status" value="1"/>
</dbReference>
<dbReference type="Pfam" id="PF25396">
    <property type="entry name" value="ZNFX1"/>
    <property type="match status" value="1"/>
</dbReference>
<evidence type="ECO:0000256" key="7">
    <source>
        <dbReference type="ARBA" id="ARBA00022801"/>
    </source>
</evidence>
<dbReference type="InParanoid" id="D3BL58"/>
<evidence type="ECO:0000259" key="16">
    <source>
        <dbReference type="PROSITE" id="PS51981"/>
    </source>
</evidence>
<keyword evidence="3 12" id="KW-0479">Metal-binding</keyword>
<dbReference type="Pfam" id="PF13087">
    <property type="entry name" value="AAA_12"/>
    <property type="match status" value="1"/>
</dbReference>
<evidence type="ECO:0000256" key="4">
    <source>
        <dbReference type="ARBA" id="ARBA00022737"/>
    </source>
</evidence>
<dbReference type="OMA" id="CTEKCEW"/>
<dbReference type="SMART" id="SM00438">
    <property type="entry name" value="ZnF_NFX"/>
    <property type="match status" value="3"/>
</dbReference>
<dbReference type="GO" id="GO:0031380">
    <property type="term" value="C:nuclear RNA-directed RNA polymerase complex"/>
    <property type="evidence" value="ECO:0007669"/>
    <property type="project" value="TreeGrafter"/>
</dbReference>
<evidence type="ECO:0000256" key="8">
    <source>
        <dbReference type="ARBA" id="ARBA00022806"/>
    </source>
</evidence>
<keyword evidence="10" id="KW-0067">ATP-binding</keyword>
<evidence type="ECO:0000256" key="11">
    <source>
        <dbReference type="ARBA" id="ARBA00022859"/>
    </source>
</evidence>
<dbReference type="Pfam" id="PF13086">
    <property type="entry name" value="AAA_11"/>
    <property type="match status" value="1"/>
</dbReference>
<dbReference type="InterPro" id="IPR000967">
    <property type="entry name" value="Znf_NFX1"/>
</dbReference>
<dbReference type="CDD" id="cd06008">
    <property type="entry name" value="NF-X1-zinc-finger"/>
    <property type="match status" value="1"/>
</dbReference>
<evidence type="ECO:0000313" key="17">
    <source>
        <dbReference type="EMBL" id="EFA77792.1"/>
    </source>
</evidence>
<feature type="compositionally biased region" description="Low complexity" evidence="13">
    <location>
        <begin position="968"/>
        <end position="979"/>
    </location>
</feature>
<dbReference type="InterPro" id="IPR000571">
    <property type="entry name" value="Znf_CCCH"/>
</dbReference>
<dbReference type="Gene3D" id="1.10.150.50">
    <property type="entry name" value="Transcription Factor, Ets-1"/>
    <property type="match status" value="1"/>
</dbReference>
<evidence type="ECO:0000256" key="3">
    <source>
        <dbReference type="ARBA" id="ARBA00022723"/>
    </source>
</evidence>
<dbReference type="PANTHER" id="PTHR10887">
    <property type="entry name" value="DNA2/NAM7 HELICASE FAMILY"/>
    <property type="match status" value="1"/>
</dbReference>
<proteinExistence type="predicted"/>
<dbReference type="Proteomes" id="UP000001396">
    <property type="component" value="Unassembled WGS sequence"/>
</dbReference>
<dbReference type="InterPro" id="IPR045055">
    <property type="entry name" value="DNA2/NAM7-like"/>
</dbReference>
<dbReference type="GO" id="GO:0005524">
    <property type="term" value="F:ATP binding"/>
    <property type="evidence" value="ECO:0007669"/>
    <property type="project" value="UniProtKB-KW"/>
</dbReference>
<evidence type="ECO:0000256" key="1">
    <source>
        <dbReference type="ARBA" id="ARBA00004496"/>
    </source>
</evidence>
<dbReference type="RefSeq" id="XP_020429920.1">
    <property type="nucleotide sequence ID" value="XM_020580087.1"/>
</dbReference>
<dbReference type="SMART" id="SM00454">
    <property type="entry name" value="SAM"/>
    <property type="match status" value="1"/>
</dbReference>
<feature type="domain" description="SAM" evidence="15">
    <location>
        <begin position="236"/>
        <end position="299"/>
    </location>
</feature>
<dbReference type="Gene3D" id="3.40.50.300">
    <property type="entry name" value="P-loop containing nucleotide triphosphate hydrolases"/>
    <property type="match status" value="2"/>
</dbReference>
<feature type="domain" description="RZ-type" evidence="16">
    <location>
        <begin position="1769"/>
        <end position="1837"/>
    </location>
</feature>
<dbReference type="GO" id="GO:0008270">
    <property type="term" value="F:zinc ion binding"/>
    <property type="evidence" value="ECO:0007669"/>
    <property type="project" value="UniProtKB-KW"/>
</dbReference>
<feature type="zinc finger region" description="C3H1-type" evidence="12">
    <location>
        <begin position="167"/>
        <end position="195"/>
    </location>
</feature>
<dbReference type="GO" id="GO:0005737">
    <property type="term" value="C:cytoplasm"/>
    <property type="evidence" value="ECO:0007669"/>
    <property type="project" value="UniProtKB-SubCell"/>
</dbReference>
<dbReference type="FunCoup" id="D3BL58">
    <property type="interactions" value="151"/>
</dbReference>
<sequence length="1851" mass="211660">MSTLTFKFSPLEVGEDKHNYETPKSSTQKSIINENDKVEEENPTFLSNSSKFLLPKTFTRINIKTNNNNSIINNSNNNKDNKVRNINNNLDINIETTSYDMDNYIWSNDDITSSSSSTTTSTKVNNNHKNNNNNNNNKSIDKKYHSKDNKDKKDNKDNNNNNSNNNGNSKKECFHFIKQGSCKKGDKCDFSHVKVQSGSFTKSTSKTTTTTTTTTTSTAISKSNIKNEVFEDPRLWSVERVGKWLESIDLAALVEVFAEQAIDGDVLLSIGTEEYEQLGLNNIGKKKKFELNRDKLVTSMVENTNNNNSSNNNNKVNSDSAPPKKEKKAYEPFRNNHAINAYLEKRIDELDRGDDIMPTLQSPMHQASIDDILGRTGLEPQTMRLILGLFGHKTLKESFLDTASNALFMKLMKSNFMCHFSGLASFITTSHFRGSKQVQVDCIQVFLQITQKFSKGYSHIPLETFEREWKASPNSKDPNIDFWIKKIRQQNIMDKERIILSMTDDIPIRYHALSIYPSRTELRSKTLPLLKPLRVGRYESVEEYIDTQYCLLREDLIHPMREALADFEAGKYSRYLYKDVKFKSLSCTNTSISYNVQFKPDRQINWQKYSRLLKGSLVGLSCDRFNTIVWAVVESRPMEGNDPRITISILHDSNDYHDDDFDGNGNHIFDSDYMDDSDEEALFEKLSKFNAMSNSDEVLSNLFSKTFLMIESPAYFEAYKSVLKSLKDIDSETLPFKEYLLECDVDTRPPEYIRRFPTIDFSDAFEEVEPFTNIDVLKSFPSKLDALDVSQMEAVQHCLKSEISLVQGPPGTGKTFIGLKLFELLFQHINKHMGSTKHPILVICYTNHALDQFVQGCLNTTKSIIRLGSRSKEPELEKYNIRNHISRSRGQWGLIKRRDSLVDSISKIALKLRDSLNLNYDDLKMLAKFDHYESMAFRGPSSVKQWFDSIKNIIVQQNKNQTSNLTAQQQQQQQQPQQPVVEDDEEIDAETLEELMESRMQDFEVKEKLDEIDISLALWINDQVSNDYSDVDNVHSLDIGERIQLYRHWQKIKIRHCLDELNVLKVEYEKTTREILEYEDIAYMNALKHADVVAATTTGASRLKRVLESIKSRIVIIEEAAEVLESHIVSVLPKTVEHLIMIGDHKQLKPSSQVYQLSKKYNLSLSLFERIVKNGMSFKSLAIQRRMVPNISQFVKPVYPHLIDHPSVIERYTQVHTVQGMPSNVFFLDHRHMENSNETSKSNIFEADFVARLAEYIVQHNYSPNNIAILTPYTGQLLKIRSRVNRMNLKGITIRTVDQFQGEERDFIILSLVRSNNEGSTGFLSIENRINVLLSRARNAMYIVGNSQLLSKANDLWVNLISKLKEEKKLDTFIPLVCVNHPDTITQIRNAADFDNVPEGGCNKRCDARLDCAHQCPRSCHIGDSNHKNVTCTQYCHKPLDGCDHICQGHCHEGSRCGPCKTQVQVTLHCGHSTQKSCSTPTPSVICQVQCQKSRPDCGHNCNGVHVCGVSCIKDRCQVVVNRVFPCGHSHKLPCFNKSISCNIKCKKILPCGHPCKVMCKEHKFENGELVHPDCTNDCSRKLICNHICIGHKCVEQCKPCSRNCTNQCKHSKCKKPCNLPCDPCKERCLRYGPNGVRCSKLCNEICDVTISDEACQKLLNCKHPCLGLRGETCPALCRQCNPTFVEPISRMELKEFQPEERFIQLDCKHIFAVEQLDTYMNMKEDAIVLKCCPECKTTIYSNILRYKDIVNENWRNIEKIKERLRHTITKDEINQVIHANGFTAGHWFKCPKNHIYYIDACGGAMEVGKCIECKEQVGGTNHRLLDTNSHSNVDGTIMPQYPYGHEPQGF</sequence>
<feature type="region of interest" description="Disordered" evidence="13">
    <location>
        <begin position="115"/>
        <end position="170"/>
    </location>
</feature>
<gene>
    <name evidence="17" type="ORF">PPL_09290</name>
</gene>
<dbReference type="FunFam" id="3.40.50.300:FF:000326">
    <property type="entry name" value="P-loop containing nucleoside triphosphate hydrolase"/>
    <property type="match status" value="1"/>
</dbReference>
<evidence type="ECO:0000256" key="9">
    <source>
        <dbReference type="ARBA" id="ARBA00022833"/>
    </source>
</evidence>
<feature type="compositionally biased region" description="Low complexity" evidence="13">
    <location>
        <begin position="303"/>
        <end position="321"/>
    </location>
</feature>
<dbReference type="GO" id="GO:0005694">
    <property type="term" value="C:chromosome"/>
    <property type="evidence" value="ECO:0007669"/>
    <property type="project" value="UniProtKB-ARBA"/>
</dbReference>
<feature type="domain" description="C3H1-type" evidence="14">
    <location>
        <begin position="167"/>
        <end position="195"/>
    </location>
</feature>
<feature type="compositionally biased region" description="Basic and acidic residues" evidence="13">
    <location>
        <begin position="139"/>
        <end position="157"/>
    </location>
</feature>
<keyword evidence="18" id="KW-1185">Reference proteome</keyword>
<evidence type="ECO:0000256" key="6">
    <source>
        <dbReference type="ARBA" id="ARBA00022771"/>
    </source>
</evidence>
<dbReference type="CDD" id="cd18808">
    <property type="entry name" value="SF1_C_Upf1"/>
    <property type="match status" value="1"/>
</dbReference>
<keyword evidence="2" id="KW-0963">Cytoplasm</keyword>
<keyword evidence="5" id="KW-0547">Nucleotide-binding</keyword>
<dbReference type="InterPro" id="IPR001660">
    <property type="entry name" value="SAM"/>
</dbReference>
<keyword evidence="6 12" id="KW-0863">Zinc-finger</keyword>
<feature type="compositionally biased region" description="Low complexity" evidence="13">
    <location>
        <begin position="115"/>
        <end position="138"/>
    </location>
</feature>
<dbReference type="SUPFAM" id="SSF47769">
    <property type="entry name" value="SAM/Pointed domain"/>
    <property type="match status" value="1"/>
</dbReference>
<dbReference type="GeneID" id="31364765"/>
<dbReference type="InterPro" id="IPR041679">
    <property type="entry name" value="DNA2/NAM7-like_C"/>
</dbReference>
<evidence type="ECO:0000256" key="2">
    <source>
        <dbReference type="ARBA" id="ARBA00022490"/>
    </source>
</evidence>
<protein>
    <submittedName>
        <fullName evidence="17">NF-X1-type zinc finger-containing protein</fullName>
    </submittedName>
</protein>
<name>D3BL58_HETP5</name>
<dbReference type="SUPFAM" id="SSF52540">
    <property type="entry name" value="P-loop containing nucleoside triphosphate hydrolases"/>
    <property type="match status" value="1"/>
</dbReference>
<organism evidence="17 18">
    <name type="scientific">Heterostelium pallidum (strain ATCC 26659 / Pp 5 / PN500)</name>
    <name type="common">Cellular slime mold</name>
    <name type="synonym">Polysphondylium pallidum</name>
    <dbReference type="NCBI Taxonomy" id="670386"/>
    <lineage>
        <taxon>Eukaryota</taxon>
        <taxon>Amoebozoa</taxon>
        <taxon>Evosea</taxon>
        <taxon>Eumycetozoa</taxon>
        <taxon>Dictyostelia</taxon>
        <taxon>Acytosteliales</taxon>
        <taxon>Acytosteliaceae</taxon>
        <taxon>Heterostelium</taxon>
    </lineage>
</organism>
<reference evidence="17 18" key="1">
    <citation type="journal article" date="2011" name="Genome Res.">
        <title>Phylogeny-wide analysis of social amoeba genomes highlights ancient origins for complex intercellular communication.</title>
        <authorList>
            <person name="Heidel A.J."/>
            <person name="Lawal H.M."/>
            <person name="Felder M."/>
            <person name="Schilde C."/>
            <person name="Helps N.R."/>
            <person name="Tunggal B."/>
            <person name="Rivero F."/>
            <person name="John U."/>
            <person name="Schleicher M."/>
            <person name="Eichinger L."/>
            <person name="Platzer M."/>
            <person name="Noegel A.A."/>
            <person name="Schaap P."/>
            <person name="Gloeckner G."/>
        </authorList>
    </citation>
    <scope>NUCLEOTIDE SEQUENCE [LARGE SCALE GENOMIC DNA]</scope>
    <source>
        <strain evidence="18">ATCC 26659 / Pp 5 / PN500</strain>
    </source>
</reference>
<keyword evidence="11" id="KW-0391">Immunity</keyword>
<dbReference type="InterPro" id="IPR047187">
    <property type="entry name" value="SF1_C_Upf1"/>
</dbReference>
<dbReference type="PROSITE" id="PS50103">
    <property type="entry name" value="ZF_C3H1"/>
    <property type="match status" value="1"/>
</dbReference>
<feature type="region of interest" description="Disordered" evidence="13">
    <location>
        <begin position="961"/>
        <end position="984"/>
    </location>
</feature>
<evidence type="ECO:0000256" key="5">
    <source>
        <dbReference type="ARBA" id="ARBA00022741"/>
    </source>
</evidence>
<evidence type="ECO:0000313" key="18">
    <source>
        <dbReference type="Proteomes" id="UP000001396"/>
    </source>
</evidence>
<comment type="caution">
    <text evidence="17">The sequence shown here is derived from an EMBL/GenBank/DDBJ whole genome shotgun (WGS) entry which is preliminary data.</text>
</comment>
<dbReference type="GO" id="GO:0031048">
    <property type="term" value="P:regulatory ncRNA-mediated heterochromatin formation"/>
    <property type="evidence" value="ECO:0007669"/>
    <property type="project" value="TreeGrafter"/>
</dbReference>
<keyword evidence="7" id="KW-0378">Hydrolase</keyword>
<dbReference type="SMART" id="SM00356">
    <property type="entry name" value="ZnF_C3H1"/>
    <property type="match status" value="1"/>
</dbReference>
<dbReference type="EMBL" id="ADBJ01000039">
    <property type="protein sequence ID" value="EFA77792.1"/>
    <property type="molecule type" value="Genomic_DNA"/>
</dbReference>
<dbReference type="PROSITE" id="PS51981">
    <property type="entry name" value="ZF_RZ"/>
    <property type="match status" value="1"/>
</dbReference>
<evidence type="ECO:0000256" key="12">
    <source>
        <dbReference type="PROSITE-ProRule" id="PRU00723"/>
    </source>
</evidence>
<keyword evidence="9 12" id="KW-0862">Zinc</keyword>
<dbReference type="InterPro" id="IPR057373">
    <property type="entry name" value="ZNFX1"/>
</dbReference>
<comment type="subcellular location">
    <subcellularLocation>
        <location evidence="1">Cytoplasm</location>
    </subcellularLocation>
</comment>
<evidence type="ECO:0000259" key="14">
    <source>
        <dbReference type="PROSITE" id="PS50103"/>
    </source>
</evidence>
<dbReference type="InterPro" id="IPR046439">
    <property type="entry name" value="ZF_RZ_dom"/>
</dbReference>